<protein>
    <submittedName>
        <fullName evidence="1">Uncharacterized protein</fullName>
    </submittedName>
</protein>
<sequence length="41" mass="4949">MFFSLVFEILVQNKENSLNVKRQPFYFYKKNKSQSISKLGF</sequence>
<dbReference type="Proteomes" id="UP000290433">
    <property type="component" value="Unassembled WGS sequence"/>
</dbReference>
<name>A0A444VT52_9FLAO</name>
<organism evidence="1 2">
    <name type="scientific">Flavobacterium anhuiense</name>
    <dbReference type="NCBI Taxonomy" id="459526"/>
    <lineage>
        <taxon>Bacteria</taxon>
        <taxon>Pseudomonadati</taxon>
        <taxon>Bacteroidota</taxon>
        <taxon>Flavobacteriia</taxon>
        <taxon>Flavobacteriales</taxon>
        <taxon>Flavobacteriaceae</taxon>
        <taxon>Flavobacterium</taxon>
    </lineage>
</organism>
<accession>A0A444VT52</accession>
<dbReference type="EMBL" id="JUIV01000027">
    <property type="protein sequence ID" value="RYJ36614.1"/>
    <property type="molecule type" value="Genomic_DNA"/>
</dbReference>
<gene>
    <name evidence="1" type="ORF">NU08_4371</name>
</gene>
<proteinExistence type="predicted"/>
<evidence type="ECO:0000313" key="1">
    <source>
        <dbReference type="EMBL" id="RYJ36614.1"/>
    </source>
</evidence>
<dbReference type="AlphaFoldDB" id="A0A444VT52"/>
<comment type="caution">
    <text evidence="1">The sequence shown here is derived from an EMBL/GenBank/DDBJ whole genome shotgun (WGS) entry which is preliminary data.</text>
</comment>
<evidence type="ECO:0000313" key="2">
    <source>
        <dbReference type="Proteomes" id="UP000290433"/>
    </source>
</evidence>
<reference evidence="1 2" key="1">
    <citation type="submission" date="2014-12" db="EMBL/GenBank/DDBJ databases">
        <title>Genome sequence of Flavobacterium anhuiense RCM74.</title>
        <authorList>
            <person name="Kim J.F."/>
            <person name="Song J.Y."/>
            <person name="Kwak M.-J."/>
            <person name="Lee S.-W."/>
        </authorList>
    </citation>
    <scope>NUCLEOTIDE SEQUENCE [LARGE SCALE GENOMIC DNA]</scope>
    <source>
        <strain evidence="1 2">RCM74</strain>
    </source>
</reference>